<accession>A0A0A9GQQ0</accession>
<name>A0A0A9GQQ0_ARUDO</name>
<dbReference type="EMBL" id="GBRH01173010">
    <property type="protein sequence ID" value="JAE24886.1"/>
    <property type="molecule type" value="Transcribed_RNA"/>
</dbReference>
<evidence type="ECO:0000313" key="1">
    <source>
        <dbReference type="EMBL" id="JAE24886.1"/>
    </source>
</evidence>
<protein>
    <submittedName>
        <fullName evidence="1">Uncharacterized protein</fullName>
    </submittedName>
</protein>
<dbReference type="AlphaFoldDB" id="A0A0A9GQQ0"/>
<organism evidence="1">
    <name type="scientific">Arundo donax</name>
    <name type="common">Giant reed</name>
    <name type="synonym">Donax arundinaceus</name>
    <dbReference type="NCBI Taxonomy" id="35708"/>
    <lineage>
        <taxon>Eukaryota</taxon>
        <taxon>Viridiplantae</taxon>
        <taxon>Streptophyta</taxon>
        <taxon>Embryophyta</taxon>
        <taxon>Tracheophyta</taxon>
        <taxon>Spermatophyta</taxon>
        <taxon>Magnoliopsida</taxon>
        <taxon>Liliopsida</taxon>
        <taxon>Poales</taxon>
        <taxon>Poaceae</taxon>
        <taxon>PACMAD clade</taxon>
        <taxon>Arundinoideae</taxon>
        <taxon>Arundineae</taxon>
        <taxon>Arundo</taxon>
    </lineage>
</organism>
<proteinExistence type="predicted"/>
<sequence length="46" mass="5517">MRLSMRIRYPMHRSRRFATVLVATHLPRCVNRIHYSRAQATTTHHS</sequence>
<reference evidence="1" key="2">
    <citation type="journal article" date="2015" name="Data Brief">
        <title>Shoot transcriptome of the giant reed, Arundo donax.</title>
        <authorList>
            <person name="Barrero R.A."/>
            <person name="Guerrero F.D."/>
            <person name="Moolhuijzen P."/>
            <person name="Goolsby J.A."/>
            <person name="Tidwell J."/>
            <person name="Bellgard S.E."/>
            <person name="Bellgard M.I."/>
        </authorList>
    </citation>
    <scope>NUCLEOTIDE SEQUENCE</scope>
    <source>
        <tissue evidence="1">Shoot tissue taken approximately 20 cm above the soil surface</tissue>
    </source>
</reference>
<reference evidence="1" key="1">
    <citation type="submission" date="2014-09" db="EMBL/GenBank/DDBJ databases">
        <authorList>
            <person name="Magalhaes I.L.F."/>
            <person name="Oliveira U."/>
            <person name="Santos F.R."/>
            <person name="Vidigal T.H.D.A."/>
            <person name="Brescovit A.D."/>
            <person name="Santos A.J."/>
        </authorList>
    </citation>
    <scope>NUCLEOTIDE SEQUENCE</scope>
    <source>
        <tissue evidence="1">Shoot tissue taken approximately 20 cm above the soil surface</tissue>
    </source>
</reference>